<feature type="binding site" evidence="16">
    <location>
        <position position="63"/>
    </location>
    <ligand>
        <name>substrate</name>
    </ligand>
</feature>
<feature type="binding site" evidence="18">
    <location>
        <position position="70"/>
    </location>
    <ligand>
        <name>a divalent metal cation</name>
        <dbReference type="ChEBI" id="CHEBI:60240"/>
    </ligand>
</feature>
<feature type="binding site" evidence="17">
    <location>
        <position position="10"/>
    </location>
    <ligand>
        <name>ATP</name>
        <dbReference type="ChEBI" id="CHEBI:30616"/>
    </ligand>
</feature>
<feature type="binding site" evidence="17">
    <location>
        <position position="70"/>
    </location>
    <ligand>
        <name>ATP</name>
        <dbReference type="ChEBI" id="CHEBI:30616"/>
    </ligand>
</feature>
<dbReference type="EMBL" id="MPJW01000152">
    <property type="protein sequence ID" value="OLU38755.1"/>
    <property type="molecule type" value="Genomic_DNA"/>
</dbReference>
<keyword evidence="12 19" id="KW-0472">Membrane</keyword>
<feature type="active site" description="Proton acceptor" evidence="15">
    <location>
        <position position="63"/>
    </location>
</feature>
<dbReference type="Pfam" id="PF01219">
    <property type="entry name" value="DAGK_prokar"/>
    <property type="match status" value="1"/>
</dbReference>
<feature type="transmembrane region" description="Helical" evidence="19">
    <location>
        <begin position="90"/>
        <end position="111"/>
    </location>
</feature>
<evidence type="ECO:0000256" key="8">
    <source>
        <dbReference type="ARBA" id="ARBA00022777"/>
    </source>
</evidence>
<name>A0A1U7NF90_9FIRM</name>
<keyword evidence="10 19" id="KW-1133">Transmembrane helix</keyword>
<reference evidence="20 21" key="1">
    <citation type="submission" date="2016-11" db="EMBL/GenBank/DDBJ databases">
        <title>Description of two novel members of the family Erysipelotrichaceae: Ileibacterium lipovorans gen. nov., sp. nov. and Dubosiella newyorkensis, gen. nov., sp. nov.</title>
        <authorList>
            <person name="Cox L.M."/>
            <person name="Sohn J."/>
            <person name="Tyrrell K.L."/>
            <person name="Citron D.M."/>
            <person name="Lawson P.A."/>
            <person name="Patel N.B."/>
            <person name="Iizumi T."/>
            <person name="Perez-Perez G.I."/>
            <person name="Goldstein E.J."/>
            <person name="Blaser M.J."/>
        </authorList>
    </citation>
    <scope>NUCLEOTIDE SEQUENCE [LARGE SCALE GENOMIC DNA]</scope>
    <source>
        <strain evidence="20 21">NYU-BL-A3</strain>
    </source>
</reference>
<dbReference type="GO" id="GO:0005886">
    <property type="term" value="C:plasma membrane"/>
    <property type="evidence" value="ECO:0007669"/>
    <property type="project" value="UniProtKB-SubCell"/>
</dbReference>
<evidence type="ECO:0000256" key="15">
    <source>
        <dbReference type="PIRSR" id="PIRSR600829-1"/>
    </source>
</evidence>
<dbReference type="CDD" id="cd14265">
    <property type="entry name" value="UDPK_IM_like"/>
    <property type="match status" value="1"/>
</dbReference>
<feature type="transmembrane region" description="Helical" evidence="19">
    <location>
        <begin position="50"/>
        <end position="69"/>
    </location>
</feature>
<feature type="binding site" evidence="17">
    <location>
        <begin position="88"/>
        <end position="89"/>
    </location>
    <ligand>
        <name>ATP</name>
        <dbReference type="ChEBI" id="CHEBI:30616"/>
    </ligand>
</feature>
<comment type="subcellular location">
    <subcellularLocation>
        <location evidence="1">Cell membrane</location>
        <topology evidence="1">Multi-pass membrane protein</topology>
    </subcellularLocation>
</comment>
<keyword evidence="5" id="KW-0808">Transferase</keyword>
<protein>
    <submittedName>
        <fullName evidence="20">Diacylglycerol kinase</fullName>
    </submittedName>
</protein>
<evidence type="ECO:0000256" key="18">
    <source>
        <dbReference type="PIRSR" id="PIRSR600829-4"/>
    </source>
</evidence>
<gene>
    <name evidence="20" type="ORF">BO222_07835</name>
</gene>
<evidence type="ECO:0000256" key="9">
    <source>
        <dbReference type="ARBA" id="ARBA00022840"/>
    </source>
</evidence>
<keyword evidence="8 20" id="KW-0418">Kinase</keyword>
<keyword evidence="14" id="KW-1208">Phospholipid metabolism</keyword>
<evidence type="ECO:0000256" key="10">
    <source>
        <dbReference type="ARBA" id="ARBA00022989"/>
    </source>
</evidence>
<keyword evidence="21" id="KW-1185">Reference proteome</keyword>
<sequence>MKWLLDRFRYAFAGVRYGIVRDRSIRFQFILAIMAVLAGIILNIHLNEWLWIILSITLVLMAEIFNSCIEKVVDYISTERTEQAKLIKDMAAGAVFLVSCFAFLMACLIYIPRLILFIQNL</sequence>
<proteinExistence type="inferred from homology"/>
<accession>A0A1U7NF90</accession>
<evidence type="ECO:0000256" key="19">
    <source>
        <dbReference type="SAM" id="Phobius"/>
    </source>
</evidence>
<dbReference type="GO" id="GO:0005524">
    <property type="term" value="F:ATP binding"/>
    <property type="evidence" value="ECO:0007669"/>
    <property type="project" value="UniProtKB-KW"/>
</dbReference>
<evidence type="ECO:0000256" key="7">
    <source>
        <dbReference type="ARBA" id="ARBA00022741"/>
    </source>
</evidence>
<dbReference type="GeneID" id="82203089"/>
<dbReference type="PANTHER" id="PTHR34299:SF1">
    <property type="entry name" value="DIACYLGLYCEROL KINASE"/>
    <property type="match status" value="1"/>
</dbReference>
<dbReference type="Proteomes" id="UP000186341">
    <property type="component" value="Unassembled WGS sequence"/>
</dbReference>
<evidence type="ECO:0000313" key="21">
    <source>
        <dbReference type="Proteomes" id="UP000186341"/>
    </source>
</evidence>
<dbReference type="AlphaFoldDB" id="A0A1U7NF90"/>
<evidence type="ECO:0000256" key="11">
    <source>
        <dbReference type="ARBA" id="ARBA00023098"/>
    </source>
</evidence>
<evidence type="ECO:0000256" key="1">
    <source>
        <dbReference type="ARBA" id="ARBA00004651"/>
    </source>
</evidence>
<feature type="transmembrane region" description="Helical" evidence="19">
    <location>
        <begin position="25"/>
        <end position="44"/>
    </location>
</feature>
<evidence type="ECO:0000313" key="20">
    <source>
        <dbReference type="EMBL" id="OLU38755.1"/>
    </source>
</evidence>
<keyword evidence="18" id="KW-0460">Magnesium</keyword>
<keyword evidence="6 19" id="KW-0812">Transmembrane</keyword>
<comment type="cofactor">
    <cofactor evidence="18">
        <name>Mg(2+)</name>
        <dbReference type="ChEBI" id="CHEBI:18420"/>
    </cofactor>
    <text evidence="18">Mn(2+), Zn(2+), Cd(2+) and Co(2+) support activity to lesser extents.</text>
</comment>
<dbReference type="GO" id="GO:0016301">
    <property type="term" value="F:kinase activity"/>
    <property type="evidence" value="ECO:0007669"/>
    <property type="project" value="UniProtKB-KW"/>
</dbReference>
<evidence type="ECO:0000256" key="2">
    <source>
        <dbReference type="ARBA" id="ARBA00005967"/>
    </source>
</evidence>
<dbReference type="GO" id="GO:0008654">
    <property type="term" value="P:phospholipid biosynthetic process"/>
    <property type="evidence" value="ECO:0007669"/>
    <property type="project" value="UniProtKB-KW"/>
</dbReference>
<evidence type="ECO:0000256" key="4">
    <source>
        <dbReference type="ARBA" id="ARBA00022516"/>
    </source>
</evidence>
<evidence type="ECO:0000256" key="16">
    <source>
        <dbReference type="PIRSR" id="PIRSR600829-2"/>
    </source>
</evidence>
<dbReference type="PANTHER" id="PTHR34299">
    <property type="entry name" value="DIACYLGLYCEROL KINASE"/>
    <property type="match status" value="1"/>
</dbReference>
<evidence type="ECO:0000256" key="17">
    <source>
        <dbReference type="PIRSR" id="PIRSR600829-3"/>
    </source>
</evidence>
<dbReference type="InterPro" id="IPR033717">
    <property type="entry name" value="UDPK"/>
</dbReference>
<keyword evidence="4" id="KW-0444">Lipid biosynthesis</keyword>
<dbReference type="InterPro" id="IPR000829">
    <property type="entry name" value="DAGK"/>
</dbReference>
<keyword evidence="9 17" id="KW-0067">ATP-binding</keyword>
<keyword evidence="7 17" id="KW-0547">Nucleotide-binding</keyword>
<keyword evidence="18" id="KW-0479">Metal-binding</keyword>
<evidence type="ECO:0000256" key="5">
    <source>
        <dbReference type="ARBA" id="ARBA00022679"/>
    </source>
</evidence>
<evidence type="ECO:0000256" key="14">
    <source>
        <dbReference type="ARBA" id="ARBA00023264"/>
    </source>
</evidence>
<evidence type="ECO:0000256" key="3">
    <source>
        <dbReference type="ARBA" id="ARBA00022475"/>
    </source>
</evidence>
<keyword evidence="3" id="KW-1003">Cell membrane</keyword>
<dbReference type="Gene3D" id="1.10.287.3610">
    <property type="match status" value="1"/>
</dbReference>
<dbReference type="RefSeq" id="WP_075819943.1">
    <property type="nucleotide sequence ID" value="NZ_CAPIAK010000047.1"/>
</dbReference>
<comment type="caution">
    <text evidence="20">The sequence shown here is derived from an EMBL/GenBank/DDBJ whole genome shotgun (WGS) entry which is preliminary data.</text>
</comment>
<dbReference type="OrthoDB" id="9789934at2"/>
<evidence type="ECO:0000256" key="6">
    <source>
        <dbReference type="ARBA" id="ARBA00022692"/>
    </source>
</evidence>
<evidence type="ECO:0000256" key="13">
    <source>
        <dbReference type="ARBA" id="ARBA00023209"/>
    </source>
</evidence>
<keyword evidence="13" id="KW-0594">Phospholipid biosynthesis</keyword>
<dbReference type="InterPro" id="IPR036945">
    <property type="entry name" value="DAGK_sf"/>
</dbReference>
<dbReference type="GO" id="GO:0046872">
    <property type="term" value="F:metal ion binding"/>
    <property type="evidence" value="ECO:0007669"/>
    <property type="project" value="UniProtKB-KW"/>
</dbReference>
<evidence type="ECO:0000256" key="12">
    <source>
        <dbReference type="ARBA" id="ARBA00023136"/>
    </source>
</evidence>
<comment type="similarity">
    <text evidence="2">Belongs to the bacterial diacylglycerol kinase family.</text>
</comment>
<keyword evidence="11" id="KW-0443">Lipid metabolism</keyword>
<organism evidence="20 21">
    <name type="scientific">Ileibacterium valens</name>
    <dbReference type="NCBI Taxonomy" id="1862668"/>
    <lineage>
        <taxon>Bacteria</taxon>
        <taxon>Bacillati</taxon>
        <taxon>Bacillota</taxon>
        <taxon>Erysipelotrichia</taxon>
        <taxon>Erysipelotrichales</taxon>
        <taxon>Erysipelotrichaceae</taxon>
        <taxon>Ileibacterium</taxon>
    </lineage>
</organism>